<name>A0A2N9F178_FAGSY</name>
<sequence length="147" mass="16195">MATTTTTSSTSEPISPSNTRVGWIGTGFMGRSMCSHLKRWLSSIPSPKPNTQAHWPTPHSACFQSDVVFSIRLPSDVRSVLLDPNLEPSASTGDISLVPFLSIATGFSSWTRGFSFPALHHCRSLVVICRPLHCHRYPLSLKWVNLC</sequence>
<organism evidence="1">
    <name type="scientific">Fagus sylvatica</name>
    <name type="common">Beechnut</name>
    <dbReference type="NCBI Taxonomy" id="28930"/>
    <lineage>
        <taxon>Eukaryota</taxon>
        <taxon>Viridiplantae</taxon>
        <taxon>Streptophyta</taxon>
        <taxon>Embryophyta</taxon>
        <taxon>Tracheophyta</taxon>
        <taxon>Spermatophyta</taxon>
        <taxon>Magnoliopsida</taxon>
        <taxon>eudicotyledons</taxon>
        <taxon>Gunneridae</taxon>
        <taxon>Pentapetalae</taxon>
        <taxon>rosids</taxon>
        <taxon>fabids</taxon>
        <taxon>Fagales</taxon>
        <taxon>Fagaceae</taxon>
        <taxon>Fagus</taxon>
    </lineage>
</organism>
<accession>A0A2N9F178</accession>
<proteinExistence type="predicted"/>
<evidence type="ECO:0008006" key="2">
    <source>
        <dbReference type="Google" id="ProtNLM"/>
    </source>
</evidence>
<dbReference type="AlphaFoldDB" id="A0A2N9F178"/>
<protein>
    <recommendedName>
        <fullName evidence="2">6-phosphogluconate dehydrogenase NADP-binding domain-containing protein</fullName>
    </recommendedName>
</protein>
<dbReference type="EMBL" id="OIVN01000477">
    <property type="protein sequence ID" value="SPC80873.1"/>
    <property type="molecule type" value="Genomic_DNA"/>
</dbReference>
<gene>
    <name evidence="1" type="ORF">FSB_LOCUS8755</name>
</gene>
<evidence type="ECO:0000313" key="1">
    <source>
        <dbReference type="EMBL" id="SPC80873.1"/>
    </source>
</evidence>
<reference evidence="1" key="1">
    <citation type="submission" date="2018-02" db="EMBL/GenBank/DDBJ databases">
        <authorList>
            <person name="Cohen D.B."/>
            <person name="Kent A.D."/>
        </authorList>
    </citation>
    <scope>NUCLEOTIDE SEQUENCE</scope>
</reference>